<feature type="transmembrane region" description="Helical" evidence="6">
    <location>
        <begin position="157"/>
        <end position="178"/>
    </location>
</feature>
<dbReference type="PANTHER" id="PTHR30250:SF27">
    <property type="entry name" value="POLYSACCHARIDE BIOSYNTHESIS PROTEIN"/>
    <property type="match status" value="1"/>
</dbReference>
<feature type="transmembrane region" description="Helical" evidence="6">
    <location>
        <begin position="17"/>
        <end position="40"/>
    </location>
</feature>
<feature type="transmembrane region" description="Helical" evidence="6">
    <location>
        <begin position="52"/>
        <end position="73"/>
    </location>
</feature>
<keyword evidence="2" id="KW-1003">Cell membrane</keyword>
<dbReference type="InterPro" id="IPR050833">
    <property type="entry name" value="Poly_Biosynth_Transport"/>
</dbReference>
<sequence>MSDADQAVRDVVKGASIVYVGLFLELLIAFVAQVLAARYLSVSGFGGLTTGTALLDLGSVVAGLGLASGLTRYLPRIAAAKKRMLAWTTVGATLASSTAIGVLVAFNAEFVTSMMFNDPSITPSIRIFGAAIPFAALLNLAIGGIRGQKQSLYQVYVKNIIHPVLRFVFIVVALTWGLGQAGFAGAYALPYVLSAAVALLLFHRTLPDIRGAFDWDLTEEVTRYSLPFTITSLSGFVYRSSDIFLILYFLDSTAVGIYGVAYAAVSFMGMFSTAFNFLGAPVASELESGGKVEEVMRVFRSVVRWLVVASVCALVPLAIFSTEFITAIYGSKYASGGLPLAVLAAGFALKNALSVHGPILEALGKSKVLSFNSAAAAVSNVALNLALTPTFGIVGAAVATSLSFLLRDGLAAIQTRHYLGTVPITWQGIGPAIVAAPLLGAFGLFVAPHVPATLPWLLVMSSLFGAVYVAIVMLAFGLSETEVMIIRSAEERYGVDIAALDWLVRRLS</sequence>
<comment type="subcellular location">
    <subcellularLocation>
        <location evidence="1">Cell membrane</location>
        <topology evidence="1">Multi-pass membrane protein</topology>
    </subcellularLocation>
</comment>
<evidence type="ECO:0000256" key="3">
    <source>
        <dbReference type="ARBA" id="ARBA00022692"/>
    </source>
</evidence>
<dbReference type="InterPro" id="IPR002797">
    <property type="entry name" value="Polysacc_synth"/>
</dbReference>
<dbReference type="AlphaFoldDB" id="A0A256JJH3"/>
<dbReference type="PANTHER" id="PTHR30250">
    <property type="entry name" value="PST FAMILY PREDICTED COLANIC ACID TRANSPORTER"/>
    <property type="match status" value="1"/>
</dbReference>
<proteinExistence type="predicted"/>
<feature type="transmembrane region" description="Helical" evidence="6">
    <location>
        <begin position="453"/>
        <end position="478"/>
    </location>
</feature>
<reference evidence="7 8" key="1">
    <citation type="journal article" date="2014" name="Front. Microbiol.">
        <title>Population and genomic analysis of the genus Halorubrum.</title>
        <authorList>
            <person name="Fullmer M.S."/>
            <person name="Soucy S.M."/>
            <person name="Swithers K.S."/>
            <person name="Makkay A.M."/>
            <person name="Wheeler R."/>
            <person name="Ventosa A."/>
            <person name="Gogarten J.P."/>
            <person name="Papke R.T."/>
        </authorList>
    </citation>
    <scope>NUCLEOTIDE SEQUENCE [LARGE SCALE GENOMIC DNA]</scope>
    <source>
        <strain evidence="7 8">Ga2p</strain>
    </source>
</reference>
<feature type="transmembrane region" description="Helical" evidence="6">
    <location>
        <begin position="125"/>
        <end position="145"/>
    </location>
</feature>
<evidence type="ECO:0000256" key="1">
    <source>
        <dbReference type="ARBA" id="ARBA00004651"/>
    </source>
</evidence>
<evidence type="ECO:0000256" key="2">
    <source>
        <dbReference type="ARBA" id="ARBA00022475"/>
    </source>
</evidence>
<keyword evidence="5 6" id="KW-0472">Membrane</keyword>
<protein>
    <submittedName>
        <fullName evidence="7">Uncharacterized protein</fullName>
    </submittedName>
</protein>
<evidence type="ECO:0000313" key="8">
    <source>
        <dbReference type="Proteomes" id="UP000215607"/>
    </source>
</evidence>
<evidence type="ECO:0000256" key="5">
    <source>
        <dbReference type="ARBA" id="ARBA00023136"/>
    </source>
</evidence>
<dbReference type="Proteomes" id="UP000215607">
    <property type="component" value="Unassembled WGS sequence"/>
</dbReference>
<gene>
    <name evidence="7" type="ORF">DJ79_04625</name>
</gene>
<dbReference type="GO" id="GO:0005886">
    <property type="term" value="C:plasma membrane"/>
    <property type="evidence" value="ECO:0007669"/>
    <property type="project" value="UniProtKB-SubCell"/>
</dbReference>
<feature type="transmembrane region" description="Helical" evidence="6">
    <location>
        <begin position="302"/>
        <end position="321"/>
    </location>
</feature>
<feature type="transmembrane region" description="Helical" evidence="6">
    <location>
        <begin position="243"/>
        <end position="265"/>
    </location>
</feature>
<dbReference type="EMBL" id="NHPA01000028">
    <property type="protein sequence ID" value="OYR68910.1"/>
    <property type="molecule type" value="Genomic_DNA"/>
</dbReference>
<dbReference type="RefSeq" id="WP_094592737.1">
    <property type="nucleotide sequence ID" value="NZ_NHPA01000028.1"/>
</dbReference>
<feature type="transmembrane region" description="Helical" evidence="6">
    <location>
        <begin position="418"/>
        <end position="447"/>
    </location>
</feature>
<keyword evidence="4 6" id="KW-1133">Transmembrane helix</keyword>
<feature type="transmembrane region" description="Helical" evidence="6">
    <location>
        <begin position="85"/>
        <end position="105"/>
    </location>
</feature>
<evidence type="ECO:0000256" key="4">
    <source>
        <dbReference type="ARBA" id="ARBA00022989"/>
    </source>
</evidence>
<feature type="transmembrane region" description="Helical" evidence="6">
    <location>
        <begin position="373"/>
        <end position="406"/>
    </location>
</feature>
<dbReference type="Pfam" id="PF01943">
    <property type="entry name" value="Polysacc_synt"/>
    <property type="match status" value="1"/>
</dbReference>
<dbReference type="CDD" id="cd13128">
    <property type="entry name" value="MATE_Wzx_like"/>
    <property type="match status" value="1"/>
</dbReference>
<name>A0A256JJH3_HALEZ</name>
<evidence type="ECO:0000256" key="6">
    <source>
        <dbReference type="SAM" id="Phobius"/>
    </source>
</evidence>
<evidence type="ECO:0000313" key="7">
    <source>
        <dbReference type="EMBL" id="OYR68910.1"/>
    </source>
</evidence>
<organism evidence="7 8">
    <name type="scientific">Halorubrum ezzemoulense</name>
    <name type="common">Halorubrum chaoviator</name>
    <dbReference type="NCBI Taxonomy" id="337243"/>
    <lineage>
        <taxon>Archaea</taxon>
        <taxon>Methanobacteriati</taxon>
        <taxon>Methanobacteriota</taxon>
        <taxon>Stenosarchaea group</taxon>
        <taxon>Halobacteria</taxon>
        <taxon>Halobacteriales</taxon>
        <taxon>Haloferacaceae</taxon>
        <taxon>Halorubrum</taxon>
    </lineage>
</organism>
<keyword evidence="3 6" id="KW-0812">Transmembrane</keyword>
<accession>A0A256JJH3</accession>
<comment type="caution">
    <text evidence="7">The sequence shown here is derived from an EMBL/GenBank/DDBJ whole genome shotgun (WGS) entry which is preliminary data.</text>
</comment>